<dbReference type="PANTHER" id="PTHR21403">
    <property type="entry name" value="ATP PHOSPHORIBOSYLTRANSFERASE ATP-PRTASE"/>
    <property type="match status" value="1"/>
</dbReference>
<keyword evidence="7 18" id="KW-0328">Glycosyltransferase</keyword>
<dbReference type="PANTHER" id="PTHR21403:SF10">
    <property type="entry name" value="ATP PHOSPHORIBOSYLTRANSFERASE"/>
    <property type="match status" value="1"/>
</dbReference>
<keyword evidence="8 18" id="KW-0808">Transferase</keyword>
<evidence type="ECO:0000256" key="4">
    <source>
        <dbReference type="ARBA" id="ARBA00011946"/>
    </source>
</evidence>
<dbReference type="Pfam" id="PF01634">
    <property type="entry name" value="HisG"/>
    <property type="match status" value="1"/>
</dbReference>
<evidence type="ECO:0000256" key="3">
    <source>
        <dbReference type="ARBA" id="ARBA00004667"/>
    </source>
</evidence>
<dbReference type="STRING" id="980251.GCA_001642875_03816"/>
<protein>
    <recommendedName>
        <fullName evidence="4 15">ATP phosphoribosyltransferase</fullName>
        <ecNumber evidence="4 15">2.4.2.17</ecNumber>
    </recommendedName>
</protein>
<dbReference type="EMBL" id="CP042912">
    <property type="protein sequence ID" value="QEG25223.1"/>
    <property type="molecule type" value="Genomic_DNA"/>
</dbReference>
<feature type="domain" description="ATP phosphoribosyltransferase catalytic" evidence="16">
    <location>
        <begin position="56"/>
        <end position="202"/>
    </location>
</feature>
<dbReference type="Proteomes" id="UP000322214">
    <property type="component" value="Chromosome"/>
</dbReference>
<dbReference type="OrthoDB" id="9801867at2"/>
<dbReference type="InterPro" id="IPR011322">
    <property type="entry name" value="N-reg_PII-like_a/b"/>
</dbReference>
<dbReference type="GO" id="GO:0000287">
    <property type="term" value="F:magnesium ion binding"/>
    <property type="evidence" value="ECO:0007669"/>
    <property type="project" value="InterPro"/>
</dbReference>
<evidence type="ECO:0000259" key="17">
    <source>
        <dbReference type="Pfam" id="PF08029"/>
    </source>
</evidence>
<keyword evidence="12" id="KW-0460">Magnesium</keyword>
<evidence type="ECO:0000256" key="1">
    <source>
        <dbReference type="ARBA" id="ARBA00000915"/>
    </source>
</evidence>
<dbReference type="Gene3D" id="3.40.190.10">
    <property type="entry name" value="Periplasmic binding protein-like II"/>
    <property type="match status" value="2"/>
</dbReference>
<dbReference type="InterPro" id="IPR013115">
    <property type="entry name" value="HisG_C"/>
</dbReference>
<evidence type="ECO:0000256" key="7">
    <source>
        <dbReference type="ARBA" id="ARBA00022676"/>
    </source>
</evidence>
<evidence type="ECO:0000256" key="5">
    <source>
        <dbReference type="ARBA" id="ARBA00022490"/>
    </source>
</evidence>
<dbReference type="NCBIfam" id="TIGR00070">
    <property type="entry name" value="hisG"/>
    <property type="match status" value="1"/>
</dbReference>
<dbReference type="GO" id="GO:0005737">
    <property type="term" value="C:cytoplasm"/>
    <property type="evidence" value="ECO:0007669"/>
    <property type="project" value="UniProtKB-SubCell"/>
</dbReference>
<evidence type="ECO:0000256" key="9">
    <source>
        <dbReference type="ARBA" id="ARBA00022723"/>
    </source>
</evidence>
<evidence type="ECO:0000256" key="12">
    <source>
        <dbReference type="ARBA" id="ARBA00022842"/>
    </source>
</evidence>
<comment type="pathway">
    <text evidence="3">Amino-acid biosynthesis; L-histidine biosynthesis; L-histidine from 5-phospho-alpha-D-ribose 1-diphosphate: step 1/9.</text>
</comment>
<keyword evidence="13" id="KW-0368">Histidine biosynthesis</keyword>
<dbReference type="Pfam" id="PF08029">
    <property type="entry name" value="HisG_C"/>
    <property type="match status" value="1"/>
</dbReference>
<proteinExistence type="predicted"/>
<keyword evidence="5" id="KW-0963">Cytoplasm</keyword>
<feature type="domain" description="Histidine biosynthesis HisG C-terminal" evidence="17">
    <location>
        <begin position="216"/>
        <end position="285"/>
    </location>
</feature>
<dbReference type="EC" id="2.4.2.17" evidence="4 15"/>
<comment type="catalytic activity">
    <reaction evidence="1">
        <text>1-(5-phospho-beta-D-ribosyl)-ATP + diphosphate = 5-phospho-alpha-D-ribose 1-diphosphate + ATP</text>
        <dbReference type="Rhea" id="RHEA:18473"/>
        <dbReference type="ChEBI" id="CHEBI:30616"/>
        <dbReference type="ChEBI" id="CHEBI:33019"/>
        <dbReference type="ChEBI" id="CHEBI:58017"/>
        <dbReference type="ChEBI" id="CHEBI:73183"/>
        <dbReference type="EC" id="2.4.2.17"/>
    </reaction>
</comment>
<evidence type="ECO:0000259" key="16">
    <source>
        <dbReference type="Pfam" id="PF01634"/>
    </source>
</evidence>
<dbReference type="Gene3D" id="3.30.70.120">
    <property type="match status" value="1"/>
</dbReference>
<comment type="subcellular location">
    <subcellularLocation>
        <location evidence="2">Cytoplasm</location>
    </subcellularLocation>
</comment>
<sequence>MSPSRDPNLVRIALPKGRMYDEIVALLKGAGISIRNSIRGYRPTISLANYDAKILKPRNVISMLVAGARDVGFAGADWLDEMGVELPEIIDTGLNPVRLVVAAPHQLLDNGKLPNRHLVIASEYPNMAERWIKDQGIDAEVLTTYGATEVFPPEDADLIIDNTATGSTLRANGLQIIDEIMTSSTRLYASKEAMANPEIKAQLDDLGLLLEAVLRARGRVMMDLNVAAADLDAVLKVLPTMRQPTISSISTDGWHSVRSAVPRKELAEVIPKLKVAGACDIVTTSAEQLIP</sequence>
<keyword evidence="11" id="KW-0067">ATP-binding</keyword>
<dbReference type="GO" id="GO:0005524">
    <property type="term" value="F:ATP binding"/>
    <property type="evidence" value="ECO:0007669"/>
    <property type="project" value="UniProtKB-KW"/>
</dbReference>
<dbReference type="InterPro" id="IPR013820">
    <property type="entry name" value="ATP_PRibTrfase_cat"/>
</dbReference>
<dbReference type="NCBIfam" id="TIGR03455">
    <property type="entry name" value="HisG_C-term"/>
    <property type="match status" value="1"/>
</dbReference>
<comment type="function">
    <text evidence="14">Catalyzes the condensation of ATP and 5-phosphoribose 1-diphosphate to form N'-(5'-phosphoribosyl)-ATP (PR-ATP). Has a crucial role in the pathway because the rate of histidine biosynthesis seems to be controlled primarily by regulation of HisG enzymatic activity.</text>
</comment>
<dbReference type="GO" id="GO:0003879">
    <property type="term" value="F:ATP phosphoribosyltransferase activity"/>
    <property type="evidence" value="ECO:0007669"/>
    <property type="project" value="UniProtKB-UniRule"/>
</dbReference>
<evidence type="ECO:0000256" key="10">
    <source>
        <dbReference type="ARBA" id="ARBA00022741"/>
    </source>
</evidence>
<evidence type="ECO:0000256" key="13">
    <source>
        <dbReference type="ARBA" id="ARBA00023102"/>
    </source>
</evidence>
<keyword evidence="6" id="KW-0028">Amino-acid biosynthesis</keyword>
<accession>A0A5B9PSL9</accession>
<reference evidence="18 19" key="1">
    <citation type="submission" date="2019-08" db="EMBL/GenBank/DDBJ databases">
        <title>Deep-cultivation of Planctomycetes and their phenomic and genomic characterization uncovers novel biology.</title>
        <authorList>
            <person name="Wiegand S."/>
            <person name="Jogler M."/>
            <person name="Boedeker C."/>
            <person name="Pinto D."/>
            <person name="Vollmers J."/>
            <person name="Rivas-Marin E."/>
            <person name="Kohn T."/>
            <person name="Peeters S.H."/>
            <person name="Heuer A."/>
            <person name="Rast P."/>
            <person name="Oberbeckmann S."/>
            <person name="Bunk B."/>
            <person name="Jeske O."/>
            <person name="Meyerdierks A."/>
            <person name="Storesund J.E."/>
            <person name="Kallscheuer N."/>
            <person name="Luecker S."/>
            <person name="Lage O.M."/>
            <person name="Pohl T."/>
            <person name="Merkel B.J."/>
            <person name="Hornburger P."/>
            <person name="Mueller R.-W."/>
            <person name="Bruemmer F."/>
            <person name="Labrenz M."/>
            <person name="Spormann A.M."/>
            <person name="Op den Camp H."/>
            <person name="Overmann J."/>
            <person name="Amann R."/>
            <person name="Jetten M.S.M."/>
            <person name="Mascher T."/>
            <person name="Medema M.H."/>
            <person name="Devos D.P."/>
            <person name="Kaster A.-K."/>
            <person name="Ovreas L."/>
            <person name="Rohde M."/>
            <person name="Galperin M.Y."/>
            <person name="Jogler C."/>
        </authorList>
    </citation>
    <scope>NUCLEOTIDE SEQUENCE [LARGE SCALE GENOMIC DNA]</scope>
    <source>
        <strain evidence="18 19">FC18</strain>
    </source>
</reference>
<evidence type="ECO:0000256" key="2">
    <source>
        <dbReference type="ARBA" id="ARBA00004496"/>
    </source>
</evidence>
<evidence type="ECO:0000256" key="8">
    <source>
        <dbReference type="ARBA" id="ARBA00022679"/>
    </source>
</evidence>
<dbReference type="AlphaFoldDB" id="A0A5B9PSL9"/>
<dbReference type="InterPro" id="IPR015867">
    <property type="entry name" value="N-reg_PII/ATP_PRibTrfase_C"/>
</dbReference>
<evidence type="ECO:0000313" key="19">
    <source>
        <dbReference type="Proteomes" id="UP000322214"/>
    </source>
</evidence>
<dbReference type="SUPFAM" id="SSF53850">
    <property type="entry name" value="Periplasmic binding protein-like II"/>
    <property type="match status" value="1"/>
</dbReference>
<dbReference type="UniPathway" id="UPA00031">
    <property type="reaction ID" value="UER00006"/>
</dbReference>
<keyword evidence="9" id="KW-0479">Metal-binding</keyword>
<organism evidence="18 19">
    <name type="scientific">Mariniblastus fucicola</name>
    <dbReference type="NCBI Taxonomy" id="980251"/>
    <lineage>
        <taxon>Bacteria</taxon>
        <taxon>Pseudomonadati</taxon>
        <taxon>Planctomycetota</taxon>
        <taxon>Planctomycetia</taxon>
        <taxon>Pirellulales</taxon>
        <taxon>Pirellulaceae</taxon>
        <taxon>Mariniblastus</taxon>
    </lineage>
</organism>
<dbReference type="SUPFAM" id="SSF54913">
    <property type="entry name" value="GlnB-like"/>
    <property type="match status" value="1"/>
</dbReference>
<evidence type="ECO:0000256" key="11">
    <source>
        <dbReference type="ARBA" id="ARBA00022840"/>
    </source>
</evidence>
<dbReference type="KEGG" id="mff:MFFC18_51470"/>
<keyword evidence="19" id="KW-1185">Reference proteome</keyword>
<gene>
    <name evidence="18" type="primary">hisG</name>
    <name evidence="18" type="ORF">MFFC18_51470</name>
</gene>
<evidence type="ECO:0000313" key="18">
    <source>
        <dbReference type="EMBL" id="QEG25223.1"/>
    </source>
</evidence>
<keyword evidence="10" id="KW-0547">Nucleotide-binding</keyword>
<evidence type="ECO:0000256" key="15">
    <source>
        <dbReference type="NCBIfam" id="TIGR00070"/>
    </source>
</evidence>
<evidence type="ECO:0000256" key="6">
    <source>
        <dbReference type="ARBA" id="ARBA00022605"/>
    </source>
</evidence>
<name>A0A5B9PSL9_9BACT</name>
<dbReference type="RefSeq" id="WP_075085819.1">
    <property type="nucleotide sequence ID" value="NZ_CP042912.1"/>
</dbReference>
<dbReference type="GO" id="GO:0000105">
    <property type="term" value="P:L-histidine biosynthetic process"/>
    <property type="evidence" value="ECO:0007669"/>
    <property type="project" value="UniProtKB-UniRule"/>
</dbReference>
<evidence type="ECO:0000256" key="14">
    <source>
        <dbReference type="ARBA" id="ARBA00024861"/>
    </source>
</evidence>
<dbReference type="InterPro" id="IPR001348">
    <property type="entry name" value="ATP_PRibTrfase_HisG"/>
</dbReference>